<evidence type="ECO:0000256" key="1">
    <source>
        <dbReference type="SAM" id="MobiDB-lite"/>
    </source>
</evidence>
<proteinExistence type="predicted"/>
<evidence type="ECO:0000313" key="2">
    <source>
        <dbReference type="EMBL" id="MFC7616417.1"/>
    </source>
</evidence>
<accession>A0ABW2TRG9</accession>
<evidence type="ECO:0000313" key="3">
    <source>
        <dbReference type="Proteomes" id="UP001596512"/>
    </source>
</evidence>
<feature type="compositionally biased region" description="Basic residues" evidence="1">
    <location>
        <begin position="108"/>
        <end position="120"/>
    </location>
</feature>
<dbReference type="Proteomes" id="UP001596512">
    <property type="component" value="Unassembled WGS sequence"/>
</dbReference>
<sequence>MTPQPDATPNPRPAGPDGARARELLARKWAYLLSGVAVIPLGVEELGRELLDALEALCAALTGEPFDAAAVERVGERIVALGYVGEDGLRRTAGSSAAACSGCRSSSRSRRTRAASRSRSARWPPGSSPRTGGWCSSSRSGCSCPCSRRSATPSGTSRRARRGSTRSSRPRRAAS</sequence>
<name>A0ABW2TRG9_9PSEU</name>
<protein>
    <submittedName>
        <fullName evidence="2">Uncharacterized protein</fullName>
    </submittedName>
</protein>
<organism evidence="2 3">
    <name type="scientific">Actinokineospora soli</name>
    <dbReference type="NCBI Taxonomy" id="1048753"/>
    <lineage>
        <taxon>Bacteria</taxon>
        <taxon>Bacillati</taxon>
        <taxon>Actinomycetota</taxon>
        <taxon>Actinomycetes</taxon>
        <taxon>Pseudonocardiales</taxon>
        <taxon>Pseudonocardiaceae</taxon>
        <taxon>Actinokineospora</taxon>
    </lineage>
</organism>
<comment type="caution">
    <text evidence="2">The sequence shown here is derived from an EMBL/GenBank/DDBJ whole genome shotgun (WGS) entry which is preliminary data.</text>
</comment>
<feature type="compositionally biased region" description="Low complexity" evidence="1">
    <location>
        <begin position="132"/>
        <end position="157"/>
    </location>
</feature>
<dbReference type="EMBL" id="JBHTEY010000004">
    <property type="protein sequence ID" value="MFC7616417.1"/>
    <property type="molecule type" value="Genomic_DNA"/>
</dbReference>
<gene>
    <name evidence="2" type="ORF">ACFQV2_26055</name>
</gene>
<reference evidence="3" key="1">
    <citation type="journal article" date="2019" name="Int. J. Syst. Evol. Microbiol.">
        <title>The Global Catalogue of Microorganisms (GCM) 10K type strain sequencing project: providing services to taxonomists for standard genome sequencing and annotation.</title>
        <authorList>
            <consortium name="The Broad Institute Genomics Platform"/>
            <consortium name="The Broad Institute Genome Sequencing Center for Infectious Disease"/>
            <person name="Wu L."/>
            <person name="Ma J."/>
        </authorList>
    </citation>
    <scope>NUCLEOTIDE SEQUENCE [LARGE SCALE GENOMIC DNA]</scope>
    <source>
        <strain evidence="3">JCM 17695</strain>
    </source>
</reference>
<feature type="region of interest" description="Disordered" evidence="1">
    <location>
        <begin position="108"/>
        <end position="175"/>
    </location>
</feature>
<keyword evidence="3" id="KW-1185">Reference proteome</keyword>
<feature type="compositionally biased region" description="Basic residues" evidence="1">
    <location>
        <begin position="158"/>
        <end position="175"/>
    </location>
</feature>